<evidence type="ECO:0000313" key="7">
    <source>
        <dbReference type="EMBL" id="ELR70695.1"/>
    </source>
</evidence>
<keyword evidence="5 7" id="KW-0418">Kinase</keyword>
<dbReference type="eggNOG" id="COG0237">
    <property type="taxonomic scope" value="Bacteria"/>
</dbReference>
<evidence type="ECO:0000256" key="4">
    <source>
        <dbReference type="ARBA" id="ARBA00022993"/>
    </source>
</evidence>
<dbReference type="PATRIC" id="fig|1237149.3.peg.3229"/>
<dbReference type="InterPro" id="IPR027417">
    <property type="entry name" value="P-loop_NTPase"/>
</dbReference>
<evidence type="ECO:0000256" key="1">
    <source>
        <dbReference type="ARBA" id="ARBA00009018"/>
    </source>
</evidence>
<dbReference type="PANTHER" id="PTHR10695">
    <property type="entry name" value="DEPHOSPHO-COA KINASE-RELATED"/>
    <property type="match status" value="1"/>
</dbReference>
<comment type="caution">
    <text evidence="7">The sequence shown here is derived from an EMBL/GenBank/DDBJ whole genome shotgun (WGS) entry which is preliminary data.</text>
</comment>
<evidence type="ECO:0000256" key="2">
    <source>
        <dbReference type="ARBA" id="ARBA00022741"/>
    </source>
</evidence>
<comment type="pathway">
    <text evidence="5">Cofactor biosynthesis; coenzyme A biosynthesis; CoA from (R)-pantothenate: step 5/5.</text>
</comment>
<comment type="catalytic activity">
    <reaction evidence="5">
        <text>3'-dephospho-CoA + ATP = ADP + CoA + H(+)</text>
        <dbReference type="Rhea" id="RHEA:18245"/>
        <dbReference type="ChEBI" id="CHEBI:15378"/>
        <dbReference type="ChEBI" id="CHEBI:30616"/>
        <dbReference type="ChEBI" id="CHEBI:57287"/>
        <dbReference type="ChEBI" id="CHEBI:57328"/>
        <dbReference type="ChEBI" id="CHEBI:456216"/>
        <dbReference type="EC" id="2.7.1.24"/>
    </reaction>
</comment>
<dbReference type="RefSeq" id="WP_009580836.1">
    <property type="nucleotide sequence ID" value="NZ_AMZN01000050.1"/>
</dbReference>
<comment type="function">
    <text evidence="5">Catalyzes the phosphorylation of the 3'-hydroxyl group of dephosphocoenzyme A to form coenzyme A.</text>
</comment>
<dbReference type="PROSITE" id="PS51219">
    <property type="entry name" value="DPCK"/>
    <property type="match status" value="1"/>
</dbReference>
<comment type="similarity">
    <text evidence="1 5">Belongs to the CoaE family.</text>
</comment>
<evidence type="ECO:0000313" key="8">
    <source>
        <dbReference type="Proteomes" id="UP000011135"/>
    </source>
</evidence>
<dbReference type="Pfam" id="PF01121">
    <property type="entry name" value="CoaE"/>
    <property type="match status" value="1"/>
</dbReference>
<sequence>MKNNTPLKVGVTGGIGSGKSLVCKIFSILSVPVYKADARAKWLTNNDPVIKERIVEKFGKEAYNFHGLDRDYIANIVFNDPEKLKILNSIVHPEVGKDYDRWVYDHNSAPYLINEAALMFESGSYKKLDSVINVSAPESLRIQRVLKRDPFRSEKEVKAIIAKQLPESERQERADYNIFNDEKQMLIPQVLGMHQKFLANKYL</sequence>
<dbReference type="SUPFAM" id="SSF52540">
    <property type="entry name" value="P-loop containing nucleoside triphosphate hydrolases"/>
    <property type="match status" value="1"/>
</dbReference>
<dbReference type="EC" id="2.7.1.24" evidence="5 6"/>
<keyword evidence="8" id="KW-1185">Reference proteome</keyword>
<dbReference type="GO" id="GO:0015937">
    <property type="term" value="P:coenzyme A biosynthetic process"/>
    <property type="evidence" value="ECO:0007669"/>
    <property type="project" value="UniProtKB-UniRule"/>
</dbReference>
<keyword evidence="5" id="KW-0808">Transferase</keyword>
<keyword evidence="3 5" id="KW-0067">ATP-binding</keyword>
<comment type="subcellular location">
    <subcellularLocation>
        <location evidence="5">Cytoplasm</location>
    </subcellularLocation>
</comment>
<dbReference type="STRING" id="1237149.C900_03468"/>
<keyword evidence="2 5" id="KW-0547">Nucleotide-binding</keyword>
<dbReference type="AlphaFoldDB" id="L8JPC6"/>
<evidence type="ECO:0000256" key="6">
    <source>
        <dbReference type="NCBIfam" id="TIGR00152"/>
    </source>
</evidence>
<dbReference type="GO" id="GO:0004140">
    <property type="term" value="F:dephospho-CoA kinase activity"/>
    <property type="evidence" value="ECO:0007669"/>
    <property type="project" value="UniProtKB-UniRule"/>
</dbReference>
<dbReference type="NCBIfam" id="TIGR00152">
    <property type="entry name" value="dephospho-CoA kinase"/>
    <property type="match status" value="1"/>
</dbReference>
<keyword evidence="4 5" id="KW-0173">Coenzyme A biosynthesis</keyword>
<name>L8JPC6_9BACT</name>
<dbReference type="Proteomes" id="UP000011135">
    <property type="component" value="Unassembled WGS sequence"/>
</dbReference>
<dbReference type="OrthoDB" id="9812943at2"/>
<dbReference type="UniPathway" id="UPA00241">
    <property type="reaction ID" value="UER00356"/>
</dbReference>
<accession>L8JPC6</accession>
<dbReference type="GO" id="GO:0005524">
    <property type="term" value="F:ATP binding"/>
    <property type="evidence" value="ECO:0007669"/>
    <property type="project" value="UniProtKB-UniRule"/>
</dbReference>
<keyword evidence="5" id="KW-0963">Cytoplasm</keyword>
<dbReference type="CDD" id="cd02022">
    <property type="entry name" value="DPCK"/>
    <property type="match status" value="1"/>
</dbReference>
<dbReference type="Gene3D" id="3.40.50.300">
    <property type="entry name" value="P-loop containing nucleotide triphosphate hydrolases"/>
    <property type="match status" value="1"/>
</dbReference>
<evidence type="ECO:0000256" key="3">
    <source>
        <dbReference type="ARBA" id="ARBA00022840"/>
    </source>
</evidence>
<dbReference type="PANTHER" id="PTHR10695:SF46">
    <property type="entry name" value="BIFUNCTIONAL COENZYME A SYNTHASE-RELATED"/>
    <property type="match status" value="1"/>
</dbReference>
<protein>
    <recommendedName>
        <fullName evidence="5 6">Dephospho-CoA kinase</fullName>
        <ecNumber evidence="5 6">2.7.1.24</ecNumber>
    </recommendedName>
    <alternativeName>
        <fullName evidence="5">Dephosphocoenzyme A kinase</fullName>
    </alternativeName>
</protein>
<feature type="binding site" evidence="5">
    <location>
        <begin position="16"/>
        <end position="21"/>
    </location>
    <ligand>
        <name>ATP</name>
        <dbReference type="ChEBI" id="CHEBI:30616"/>
    </ligand>
</feature>
<gene>
    <name evidence="5" type="primary">coaE</name>
    <name evidence="7" type="ORF">C900_03468</name>
</gene>
<evidence type="ECO:0000256" key="5">
    <source>
        <dbReference type="HAMAP-Rule" id="MF_00376"/>
    </source>
</evidence>
<organism evidence="7 8">
    <name type="scientific">Fulvivirga imtechensis AK7</name>
    <dbReference type="NCBI Taxonomy" id="1237149"/>
    <lineage>
        <taxon>Bacteria</taxon>
        <taxon>Pseudomonadati</taxon>
        <taxon>Bacteroidota</taxon>
        <taxon>Cytophagia</taxon>
        <taxon>Cytophagales</taxon>
        <taxon>Fulvivirgaceae</taxon>
        <taxon>Fulvivirga</taxon>
    </lineage>
</organism>
<dbReference type="HAMAP" id="MF_00376">
    <property type="entry name" value="Dephospho_CoA_kinase"/>
    <property type="match status" value="1"/>
</dbReference>
<dbReference type="GO" id="GO:0005737">
    <property type="term" value="C:cytoplasm"/>
    <property type="evidence" value="ECO:0007669"/>
    <property type="project" value="UniProtKB-SubCell"/>
</dbReference>
<dbReference type="EMBL" id="AMZN01000050">
    <property type="protein sequence ID" value="ELR70695.1"/>
    <property type="molecule type" value="Genomic_DNA"/>
</dbReference>
<dbReference type="InterPro" id="IPR001977">
    <property type="entry name" value="Depp_CoAkinase"/>
</dbReference>
<reference evidence="7 8" key="1">
    <citation type="submission" date="2012-12" db="EMBL/GenBank/DDBJ databases">
        <title>Genome assembly of Fulvivirga imtechensis AK7.</title>
        <authorList>
            <person name="Nupur N."/>
            <person name="Khatri I."/>
            <person name="Kumar R."/>
            <person name="Subramanian S."/>
            <person name="Pinnaka A."/>
        </authorList>
    </citation>
    <scope>NUCLEOTIDE SEQUENCE [LARGE SCALE GENOMIC DNA]</scope>
    <source>
        <strain evidence="7 8">AK7</strain>
    </source>
</reference>
<proteinExistence type="inferred from homology"/>